<evidence type="ECO:0000256" key="1">
    <source>
        <dbReference type="ARBA" id="ARBA00004370"/>
    </source>
</evidence>
<keyword evidence="11" id="KW-1185">Reference proteome</keyword>
<dbReference type="RefSeq" id="WP_230575740.1">
    <property type="nucleotide sequence ID" value="NZ_CAKJTI010000016.1"/>
</dbReference>
<comment type="similarity">
    <text evidence="3">Belongs to the transpeptidase family.</text>
</comment>
<name>A0ABM8YD10_9BACI</name>
<dbReference type="InterPro" id="IPR032710">
    <property type="entry name" value="NTF2-like_dom_sf"/>
</dbReference>
<dbReference type="SUPFAM" id="SSF56519">
    <property type="entry name" value="Penicillin binding protein dimerisation domain"/>
    <property type="match status" value="1"/>
</dbReference>
<dbReference type="InterPro" id="IPR050515">
    <property type="entry name" value="Beta-lactam/transpept"/>
</dbReference>
<organism evidence="10 11">
    <name type="scientific">Bacillus rhizoplanae</name>
    <dbReference type="NCBI Taxonomy" id="2880966"/>
    <lineage>
        <taxon>Bacteria</taxon>
        <taxon>Bacillati</taxon>
        <taxon>Bacillota</taxon>
        <taxon>Bacilli</taxon>
        <taxon>Bacillales</taxon>
        <taxon>Bacillaceae</taxon>
        <taxon>Bacillus</taxon>
    </lineage>
</organism>
<dbReference type="PANTHER" id="PTHR30627:SF25">
    <property type="entry name" value="PENICILLIN-BINDING PROTEIN 3"/>
    <property type="match status" value="1"/>
</dbReference>
<comment type="pathway">
    <text evidence="2">Cell wall biogenesis; peptidoglycan biosynthesis.</text>
</comment>
<evidence type="ECO:0000256" key="6">
    <source>
        <dbReference type="ARBA" id="ARBA00034000"/>
    </source>
</evidence>
<dbReference type="InterPro" id="IPR012338">
    <property type="entry name" value="Beta-lactam/transpept-like"/>
</dbReference>
<dbReference type="Pfam" id="PF03717">
    <property type="entry name" value="PBP_dimer"/>
    <property type="match status" value="1"/>
</dbReference>
<dbReference type="EC" id="3.4.16.4" evidence="4"/>
<dbReference type="InterPro" id="IPR001460">
    <property type="entry name" value="PCN-bd_Tpept"/>
</dbReference>
<dbReference type="Proteomes" id="UP000789423">
    <property type="component" value="Unassembled WGS sequence"/>
</dbReference>
<dbReference type="EMBL" id="CAKJTI010000016">
    <property type="protein sequence ID" value="CAG9613682.1"/>
    <property type="molecule type" value="Genomic_DNA"/>
</dbReference>
<dbReference type="Gene3D" id="3.40.710.10">
    <property type="entry name" value="DD-peptidase/beta-lactamase superfamily"/>
    <property type="match status" value="1"/>
</dbReference>
<comment type="catalytic activity">
    <reaction evidence="6">
        <text>Preferential cleavage: (Ac)2-L-Lys-D-Ala-|-D-Ala. Also transpeptidation of peptidyl-alanyl moieties that are N-acyl substituents of D-alanine.</text>
        <dbReference type="EC" id="3.4.16.4"/>
    </reaction>
</comment>
<evidence type="ECO:0000313" key="10">
    <source>
        <dbReference type="EMBL" id="CAG9613682.1"/>
    </source>
</evidence>
<comment type="subcellular location">
    <subcellularLocation>
        <location evidence="1">Membrane</location>
    </subcellularLocation>
</comment>
<dbReference type="Pfam" id="PF00905">
    <property type="entry name" value="Transpeptidase"/>
    <property type="match status" value="1"/>
</dbReference>
<keyword evidence="5" id="KW-0472">Membrane</keyword>
<dbReference type="Gene3D" id="3.30.1390.30">
    <property type="entry name" value="Penicillin-binding protein 2a, domain 3"/>
    <property type="match status" value="1"/>
</dbReference>
<evidence type="ECO:0000313" key="11">
    <source>
        <dbReference type="Proteomes" id="UP000789423"/>
    </source>
</evidence>
<dbReference type="InterPro" id="IPR005311">
    <property type="entry name" value="PBP_dimer"/>
</dbReference>
<evidence type="ECO:0000259" key="7">
    <source>
        <dbReference type="Pfam" id="PF00905"/>
    </source>
</evidence>
<dbReference type="Gene3D" id="3.90.1310.10">
    <property type="entry name" value="Penicillin-binding protein 2a (Domain 2)"/>
    <property type="match status" value="1"/>
</dbReference>
<dbReference type="Gene3D" id="3.10.450.100">
    <property type="entry name" value="NTF2-like, domain 1"/>
    <property type="match status" value="1"/>
</dbReference>
<protein>
    <recommendedName>
        <fullName evidence="4">serine-type D-Ala-D-Ala carboxypeptidase</fullName>
        <ecNumber evidence="4">3.4.16.4</ecNumber>
    </recommendedName>
</protein>
<dbReference type="PROSITE" id="PS51257">
    <property type="entry name" value="PROKAR_LIPOPROTEIN"/>
    <property type="match status" value="1"/>
</dbReference>
<dbReference type="InterPro" id="IPR007887">
    <property type="entry name" value="MecA_N"/>
</dbReference>
<evidence type="ECO:0000259" key="8">
    <source>
        <dbReference type="Pfam" id="PF03717"/>
    </source>
</evidence>
<dbReference type="PANTHER" id="PTHR30627">
    <property type="entry name" value="PEPTIDOGLYCAN D,D-TRANSPEPTIDASE"/>
    <property type="match status" value="1"/>
</dbReference>
<evidence type="ECO:0000259" key="9">
    <source>
        <dbReference type="Pfam" id="PF05223"/>
    </source>
</evidence>
<sequence length="664" mass="73345">MKKLWGMLFIFSMLFIVGCGKEEKPEQAMDTYVKAWNEQKFDEMYELLSNEAKQSITKEDFVKKYENVYTGIAVKNLKVEAVTKKEDKKDEKNNANVPFKVSMDTIGGKITFENDAKLVKEKDGDKDVWKVDWNPSFIFPTMKQDDKVLVQSFSPKRGEIYDRNGSGLATNGKASEVGVVPGKLGESAQQTKETLAKLLHMPVEDIEKKLTAKWVQPGYYVPISILPEGANENDYISMPGVATRTVNVRTYPLGEAAAHLTGYMGKVNAEDLKKLADKGYKADDPIGRTGLESVFEDKLRGEKGGRVYIADAKGKELKELAKKEAKDGENITLTIDGSLQQKIYAEMKGEAGSSAAVHPQTGETLALVSSPSYNPNAMIRESAKAERDAWNNDPKKPMTNRFTQVYAPGSVFKPITGAIGLETKVLNPKESLNIDGLKWAKDSSWGNYYVTRVKDVNPVDFEKAMIYSDNIYFAQEALKIGKDKFMEEAKKFGFGEKLPIEYGFATSQIAKDGIKNDIQLADTGYGQGQVLMSSLHVALSYAPIVNEGNIPSPHLLKDEKQVKAWKENVVSKENSDILKDALIKVVNDPEGTGKIAKLDGITLAGKTGTAELKESKEADGKELGWFVAFDANSPNMVVAMMIEDVKGRGGSSIPAEKVKHVFQK</sequence>
<feature type="domain" description="NTF2-like N-terminal transpeptidase" evidence="9">
    <location>
        <begin position="24"/>
        <end position="146"/>
    </location>
</feature>
<dbReference type="SUPFAM" id="SSF56601">
    <property type="entry name" value="beta-lactamase/transpeptidase-like"/>
    <property type="match status" value="1"/>
</dbReference>
<reference evidence="10 11" key="1">
    <citation type="submission" date="2021-10" db="EMBL/GenBank/DDBJ databases">
        <authorList>
            <person name="Criscuolo A."/>
        </authorList>
    </citation>
    <scope>NUCLEOTIDE SEQUENCE [LARGE SCALE GENOMIC DNA]</scope>
    <source>
        <strain evidence="11">CIP 111899</strain>
    </source>
</reference>
<evidence type="ECO:0000256" key="2">
    <source>
        <dbReference type="ARBA" id="ARBA00004752"/>
    </source>
</evidence>
<accession>A0ABM8YD10</accession>
<dbReference type="Pfam" id="PF05223">
    <property type="entry name" value="MecA_N"/>
    <property type="match status" value="1"/>
</dbReference>
<proteinExistence type="inferred from homology"/>
<evidence type="ECO:0000256" key="3">
    <source>
        <dbReference type="ARBA" id="ARBA00007171"/>
    </source>
</evidence>
<feature type="domain" description="Penicillin-binding protein dimerisation" evidence="8">
    <location>
        <begin position="154"/>
        <end position="320"/>
    </location>
</feature>
<dbReference type="SUPFAM" id="SSF54427">
    <property type="entry name" value="NTF2-like"/>
    <property type="match status" value="1"/>
</dbReference>
<evidence type="ECO:0000256" key="4">
    <source>
        <dbReference type="ARBA" id="ARBA00012448"/>
    </source>
</evidence>
<dbReference type="InterPro" id="IPR036138">
    <property type="entry name" value="PBP_dimer_sf"/>
</dbReference>
<comment type="caution">
    <text evidence="10">The sequence shown here is derived from an EMBL/GenBank/DDBJ whole genome shotgun (WGS) entry which is preliminary data.</text>
</comment>
<evidence type="ECO:0000256" key="5">
    <source>
        <dbReference type="ARBA" id="ARBA00023136"/>
    </source>
</evidence>
<gene>
    <name evidence="10" type="primary">pbp</name>
    <name evidence="10" type="ORF">BACCIP111899_02901</name>
</gene>
<feature type="domain" description="Penicillin-binding protein transpeptidase" evidence="7">
    <location>
        <begin position="355"/>
        <end position="662"/>
    </location>
</feature>